<protein>
    <recommendedName>
        <fullName evidence="7">Gram-positive cocci surface proteins LPxTG domain-containing protein</fullName>
    </recommendedName>
</protein>
<proteinExistence type="predicted"/>
<keyword evidence="9" id="KW-1185">Reference proteome</keyword>
<evidence type="ECO:0000256" key="1">
    <source>
        <dbReference type="ARBA" id="ARBA00022512"/>
    </source>
</evidence>
<keyword evidence="1" id="KW-0134">Cell wall</keyword>
<comment type="caution">
    <text evidence="8">The sequence shown here is derived from an EMBL/GenBank/DDBJ whole genome shotgun (WGS) entry which is preliminary data.</text>
</comment>
<evidence type="ECO:0000256" key="3">
    <source>
        <dbReference type="ARBA" id="ARBA00022729"/>
    </source>
</evidence>
<feature type="domain" description="Gram-positive cocci surface proteins LPxTG" evidence="7">
    <location>
        <begin position="136"/>
        <end position="174"/>
    </location>
</feature>
<keyword evidence="5" id="KW-0812">Transmembrane</keyword>
<dbReference type="AlphaFoldDB" id="A0A3N0E0E9"/>
<gene>
    <name evidence="8" type="ORF">EFL95_02495</name>
</gene>
<keyword evidence="3 6" id="KW-0732">Signal</keyword>
<keyword evidence="5" id="KW-0472">Membrane</keyword>
<dbReference type="Proteomes" id="UP000277094">
    <property type="component" value="Unassembled WGS sequence"/>
</dbReference>
<evidence type="ECO:0000256" key="2">
    <source>
        <dbReference type="ARBA" id="ARBA00022525"/>
    </source>
</evidence>
<keyword evidence="5" id="KW-1133">Transmembrane helix</keyword>
<accession>A0A3N0E0E9</accession>
<dbReference type="EMBL" id="RJSG01000001">
    <property type="protein sequence ID" value="RNL81256.1"/>
    <property type="molecule type" value="Genomic_DNA"/>
</dbReference>
<feature type="transmembrane region" description="Helical" evidence="5">
    <location>
        <begin position="151"/>
        <end position="170"/>
    </location>
</feature>
<evidence type="ECO:0000256" key="5">
    <source>
        <dbReference type="SAM" id="Phobius"/>
    </source>
</evidence>
<evidence type="ECO:0000256" key="6">
    <source>
        <dbReference type="SAM" id="SignalP"/>
    </source>
</evidence>
<keyword evidence="4" id="KW-0572">Peptidoglycan-anchor</keyword>
<dbReference type="Pfam" id="PF00746">
    <property type="entry name" value="Gram_pos_anchor"/>
    <property type="match status" value="1"/>
</dbReference>
<feature type="signal peptide" evidence="6">
    <location>
        <begin position="1"/>
        <end position="27"/>
    </location>
</feature>
<evidence type="ECO:0000256" key="4">
    <source>
        <dbReference type="ARBA" id="ARBA00023088"/>
    </source>
</evidence>
<dbReference type="InterPro" id="IPR019931">
    <property type="entry name" value="LPXTG_anchor"/>
</dbReference>
<feature type="chain" id="PRO_5018259778" description="Gram-positive cocci surface proteins LPxTG domain-containing protein" evidence="6">
    <location>
        <begin position="28"/>
        <end position="183"/>
    </location>
</feature>
<dbReference type="RefSeq" id="WP_123232459.1">
    <property type="nucleotide sequence ID" value="NZ_RJSG01000001.1"/>
</dbReference>
<sequence>MKKLIAIGAAGLIALFMLVGLAPAASAYPETTCNTTVDAQTVVSEGKVHVHGTVDIVITDDGNGRKAASDTVHWVATFNGETHTADEDVFDTTFDVPKVTKTTTFTLHVEAVMPDEKTTCQRSLQITVKPSGSVSPPNNHPHLPDTGGPRLLLLIAGLGLVIAGAVSIRMSRREQQRSGRHAH</sequence>
<reference evidence="8 9" key="1">
    <citation type="submission" date="2018-11" db="EMBL/GenBank/DDBJ databases">
        <authorList>
            <person name="Li F."/>
        </authorList>
    </citation>
    <scope>NUCLEOTIDE SEQUENCE [LARGE SCALE GENOMIC DNA]</scope>
    <source>
        <strain evidence="8 9">KIS18-7</strain>
    </source>
</reference>
<name>A0A3N0E0E9_9ACTN</name>
<dbReference type="OrthoDB" id="9858548at2"/>
<evidence type="ECO:0000313" key="9">
    <source>
        <dbReference type="Proteomes" id="UP000277094"/>
    </source>
</evidence>
<organism evidence="8 9">
    <name type="scientific">Nocardioides marmorisolisilvae</name>
    <dbReference type="NCBI Taxonomy" id="1542737"/>
    <lineage>
        <taxon>Bacteria</taxon>
        <taxon>Bacillati</taxon>
        <taxon>Actinomycetota</taxon>
        <taxon>Actinomycetes</taxon>
        <taxon>Propionibacteriales</taxon>
        <taxon>Nocardioidaceae</taxon>
        <taxon>Nocardioides</taxon>
    </lineage>
</organism>
<keyword evidence="2" id="KW-0964">Secreted</keyword>
<evidence type="ECO:0000313" key="8">
    <source>
        <dbReference type="EMBL" id="RNL81256.1"/>
    </source>
</evidence>
<evidence type="ECO:0000259" key="7">
    <source>
        <dbReference type="Pfam" id="PF00746"/>
    </source>
</evidence>